<feature type="binding site" evidence="20">
    <location>
        <begin position="138"/>
        <end position="142"/>
    </location>
    <ligand>
        <name>D-ribulose 5-phosphate</name>
        <dbReference type="ChEBI" id="CHEBI:58121"/>
    </ligand>
</feature>
<dbReference type="Proteomes" id="UP000317722">
    <property type="component" value="Unassembled WGS sequence"/>
</dbReference>
<evidence type="ECO:0000256" key="20">
    <source>
        <dbReference type="HAMAP-Rule" id="MF_00180"/>
    </source>
</evidence>
<evidence type="ECO:0000256" key="2">
    <source>
        <dbReference type="ARBA" id="ARBA00002284"/>
    </source>
</evidence>
<dbReference type="EC" id="3.5.4.25" evidence="19"/>
<dbReference type="GO" id="GO:0009231">
    <property type="term" value="P:riboflavin biosynthetic process"/>
    <property type="evidence" value="ECO:0007669"/>
    <property type="project" value="UniProtKB-UniRule"/>
</dbReference>
<comment type="function">
    <text evidence="16 19">Catalyzes the conversion of GTP to 2,5-diamino-6-ribosylamino-4(3H)-pyrimidinone 5'-phosphate (DARP), formate and pyrophosphate.</text>
</comment>
<dbReference type="PIRSF" id="PIRSF001259">
    <property type="entry name" value="RibA"/>
    <property type="match status" value="1"/>
</dbReference>
<dbReference type="GO" id="GO:0005525">
    <property type="term" value="F:GTP binding"/>
    <property type="evidence" value="ECO:0007669"/>
    <property type="project" value="UniProtKB-KW"/>
</dbReference>
<gene>
    <name evidence="20 22" type="primary">ribB</name>
    <name evidence="19" type="synonym">ribA</name>
    <name evidence="22" type="ORF">EAH86_04825</name>
</gene>
<feature type="binding site" evidence="19">
    <location>
        <position position="265"/>
    </location>
    <ligand>
        <name>Zn(2+)</name>
        <dbReference type="ChEBI" id="CHEBI:29105"/>
        <note>catalytic</note>
    </ligand>
</feature>
<evidence type="ECO:0000256" key="4">
    <source>
        <dbReference type="ARBA" id="ARBA00004904"/>
    </source>
</evidence>
<accession>A0A502D675</accession>
<feature type="binding site" evidence="20">
    <location>
        <position position="30"/>
    </location>
    <ligand>
        <name>D-ribulose 5-phosphate</name>
        <dbReference type="ChEBI" id="CHEBI:58121"/>
    </ligand>
</feature>
<dbReference type="InterPro" id="IPR017945">
    <property type="entry name" value="DHBP_synth_RibB-like_a/b_dom"/>
</dbReference>
<feature type="active site" description="Nucleophile" evidence="19">
    <location>
        <position position="328"/>
    </location>
</feature>
<dbReference type="GO" id="GO:0000287">
    <property type="term" value="F:magnesium ion binding"/>
    <property type="evidence" value="ECO:0007669"/>
    <property type="project" value="UniProtKB-UniRule"/>
</dbReference>
<dbReference type="FunFam" id="3.40.50.10990:FF:000001">
    <property type="entry name" value="Riboflavin biosynthesis protein RibBA"/>
    <property type="match status" value="1"/>
</dbReference>
<feature type="binding site" evidence="19">
    <location>
        <position position="349"/>
    </location>
    <ligand>
        <name>GTP</name>
        <dbReference type="ChEBI" id="CHEBI:37565"/>
    </ligand>
</feature>
<dbReference type="NCBIfam" id="TIGR00506">
    <property type="entry name" value="ribB"/>
    <property type="match status" value="1"/>
</dbReference>
<comment type="pathway">
    <text evidence="4 20">Cofactor biosynthesis; riboflavin biosynthesis; 2-hydroxy-3-oxobutyl phosphate from D-ribulose 5-phosphate: step 1/1.</text>
</comment>
<evidence type="ECO:0000256" key="8">
    <source>
        <dbReference type="ARBA" id="ARBA00022723"/>
    </source>
</evidence>
<dbReference type="CDD" id="cd00641">
    <property type="entry name" value="GTP_cyclohydro2"/>
    <property type="match status" value="1"/>
</dbReference>
<comment type="pathway">
    <text evidence="3 19">Cofactor biosynthesis; riboflavin biosynthesis; 5-amino-6-(D-ribitylamino)uracil from GTP: step 1/4.</text>
</comment>
<comment type="similarity">
    <text evidence="5">In the N-terminal section; belongs to the DHBP synthase family.</text>
</comment>
<dbReference type="GO" id="GO:0005829">
    <property type="term" value="C:cytosol"/>
    <property type="evidence" value="ECO:0007669"/>
    <property type="project" value="UniProtKB-ARBA"/>
</dbReference>
<evidence type="ECO:0000256" key="15">
    <source>
        <dbReference type="ARBA" id="ARBA00023239"/>
    </source>
</evidence>
<dbReference type="GO" id="GO:0008270">
    <property type="term" value="F:zinc ion binding"/>
    <property type="evidence" value="ECO:0007669"/>
    <property type="project" value="UniProtKB-UniRule"/>
</dbReference>
<dbReference type="SUPFAM" id="SSF142695">
    <property type="entry name" value="RibA-like"/>
    <property type="match status" value="1"/>
</dbReference>
<feature type="binding site" evidence="19">
    <location>
        <position position="267"/>
    </location>
    <ligand>
        <name>Zn(2+)</name>
        <dbReference type="ChEBI" id="CHEBI:29105"/>
        <note>catalytic</note>
    </ligand>
</feature>
<dbReference type="NCBIfam" id="NF001591">
    <property type="entry name" value="PRK00393.1"/>
    <property type="match status" value="1"/>
</dbReference>
<feature type="binding site" evidence="20">
    <location>
        <position position="26"/>
    </location>
    <ligand>
        <name>Mg(2+)</name>
        <dbReference type="ChEBI" id="CHEBI:18420"/>
        <label>2</label>
    </ligand>
</feature>
<evidence type="ECO:0000313" key="22">
    <source>
        <dbReference type="EMBL" id="TPG19919.1"/>
    </source>
</evidence>
<dbReference type="GO" id="GO:0003935">
    <property type="term" value="F:GTP cyclohydrolase II activity"/>
    <property type="evidence" value="ECO:0007669"/>
    <property type="project" value="UniProtKB-UniRule"/>
</dbReference>
<dbReference type="InterPro" id="IPR000926">
    <property type="entry name" value="RibA"/>
</dbReference>
<dbReference type="PANTHER" id="PTHR21327:SF18">
    <property type="entry name" value="3,4-DIHYDROXY-2-BUTANONE 4-PHOSPHATE SYNTHASE"/>
    <property type="match status" value="1"/>
</dbReference>
<protein>
    <recommendedName>
        <fullName evidence="19 20">Multifunctional fusion protein</fullName>
    </recommendedName>
    <domain>
        <recommendedName>
            <fullName evidence="19">GTP cyclohydrolase-2</fullName>
            <ecNumber evidence="19">3.5.4.25</ecNumber>
        </recommendedName>
        <alternativeName>
            <fullName evidence="19">GTP cyclohydrolase II</fullName>
        </alternativeName>
    </domain>
    <domain>
        <recommendedName>
            <fullName evidence="20">3,4-dihydroxy-2-butanone 4-phosphate synthase</fullName>
            <shortName evidence="20">DHBP synthase</shortName>
            <ecNumber evidence="20">4.1.99.12</ecNumber>
        </recommendedName>
    </domain>
</protein>
<keyword evidence="15 20" id="KW-0456">Lyase</keyword>
<evidence type="ECO:0000256" key="7">
    <source>
        <dbReference type="ARBA" id="ARBA00022619"/>
    </source>
</evidence>
<evidence type="ECO:0000256" key="1">
    <source>
        <dbReference type="ARBA" id="ARBA00000141"/>
    </source>
</evidence>
<dbReference type="InterPro" id="IPR000422">
    <property type="entry name" value="DHBP_synthase_RibB"/>
</dbReference>
<evidence type="ECO:0000256" key="19">
    <source>
        <dbReference type="HAMAP-Rule" id="MF_00179"/>
    </source>
</evidence>
<comment type="similarity">
    <text evidence="19">Belongs to the GTP cyclohydrolase II family.</text>
</comment>
<keyword evidence="10 19" id="KW-0378">Hydrolase</keyword>
<evidence type="ECO:0000256" key="5">
    <source>
        <dbReference type="ARBA" id="ARBA00005520"/>
    </source>
</evidence>
<dbReference type="FunFam" id="3.90.870.10:FF:000002">
    <property type="entry name" value="3,4-dihydroxy-2-butanone 4-phosphate synthase"/>
    <property type="match status" value="1"/>
</dbReference>
<dbReference type="GO" id="GO:0030145">
    <property type="term" value="F:manganese ion binding"/>
    <property type="evidence" value="ECO:0007669"/>
    <property type="project" value="UniProtKB-UniRule"/>
</dbReference>
<feature type="binding site" evidence="19">
    <location>
        <position position="314"/>
    </location>
    <ligand>
        <name>GTP</name>
        <dbReference type="ChEBI" id="CHEBI:37565"/>
    </ligand>
</feature>
<comment type="catalytic activity">
    <reaction evidence="1 20">
        <text>D-ribulose 5-phosphate = (2S)-2-hydroxy-3-oxobutyl phosphate + formate + H(+)</text>
        <dbReference type="Rhea" id="RHEA:18457"/>
        <dbReference type="ChEBI" id="CHEBI:15378"/>
        <dbReference type="ChEBI" id="CHEBI:15740"/>
        <dbReference type="ChEBI" id="CHEBI:58121"/>
        <dbReference type="ChEBI" id="CHEBI:58830"/>
        <dbReference type="EC" id="4.1.99.12"/>
    </reaction>
</comment>
<reference evidence="22 23" key="1">
    <citation type="journal article" date="2019" name="Environ. Microbiol.">
        <title>Species interactions and distinct microbial communities in high Arctic permafrost affected cryosols are associated with the CH4 and CO2 gas fluxes.</title>
        <authorList>
            <person name="Altshuler I."/>
            <person name="Hamel J."/>
            <person name="Turney S."/>
            <person name="Magnuson E."/>
            <person name="Levesque R."/>
            <person name="Greer C."/>
            <person name="Whyte L.G."/>
        </authorList>
    </citation>
    <scope>NUCLEOTIDE SEQUENCE [LARGE SCALE GENOMIC DNA]</scope>
    <source>
        <strain evidence="22 23">S9.3A</strain>
    </source>
</reference>
<evidence type="ECO:0000256" key="14">
    <source>
        <dbReference type="ARBA" id="ARBA00023211"/>
    </source>
</evidence>
<dbReference type="SUPFAM" id="SSF55821">
    <property type="entry name" value="YrdC/RibB"/>
    <property type="match status" value="1"/>
</dbReference>
<evidence type="ECO:0000256" key="6">
    <source>
        <dbReference type="ARBA" id="ARBA00011738"/>
    </source>
</evidence>
<keyword evidence="8 20" id="KW-0479">Metal-binding</keyword>
<comment type="subunit">
    <text evidence="6 20">Homodimer.</text>
</comment>
<keyword evidence="7 20" id="KW-0686">Riboflavin biosynthesis</keyword>
<evidence type="ECO:0000259" key="21">
    <source>
        <dbReference type="Pfam" id="PF00925"/>
    </source>
</evidence>
<evidence type="ECO:0000256" key="11">
    <source>
        <dbReference type="ARBA" id="ARBA00022833"/>
    </source>
</evidence>
<feature type="binding site" evidence="20">
    <location>
        <begin position="25"/>
        <end position="26"/>
    </location>
    <ligand>
        <name>D-ribulose 5-phosphate</name>
        <dbReference type="ChEBI" id="CHEBI:58121"/>
    </ligand>
</feature>
<comment type="catalytic activity">
    <reaction evidence="17 19">
        <text>GTP + 4 H2O = 2,5-diamino-6-hydroxy-4-(5-phosphoribosylamino)-pyrimidine + formate + 2 phosphate + 3 H(+)</text>
        <dbReference type="Rhea" id="RHEA:23704"/>
        <dbReference type="ChEBI" id="CHEBI:15377"/>
        <dbReference type="ChEBI" id="CHEBI:15378"/>
        <dbReference type="ChEBI" id="CHEBI:15740"/>
        <dbReference type="ChEBI" id="CHEBI:37565"/>
        <dbReference type="ChEBI" id="CHEBI:43474"/>
        <dbReference type="ChEBI" id="CHEBI:58614"/>
        <dbReference type="EC" id="3.5.4.25"/>
    </reaction>
</comment>
<comment type="similarity">
    <text evidence="18 20">Belongs to the DHBP synthase family.</text>
</comment>
<name>A0A502D675_9MICO</name>
<dbReference type="GO" id="GO:0008686">
    <property type="term" value="F:3,4-dihydroxy-2-butanone-4-phosphate synthase activity"/>
    <property type="evidence" value="ECO:0007669"/>
    <property type="project" value="UniProtKB-UniRule"/>
</dbReference>
<keyword evidence="11 19" id="KW-0862">Zinc</keyword>
<dbReference type="Pfam" id="PF00925">
    <property type="entry name" value="GTP_cyclohydro2"/>
    <property type="match status" value="1"/>
</dbReference>
<evidence type="ECO:0000256" key="10">
    <source>
        <dbReference type="ARBA" id="ARBA00022801"/>
    </source>
</evidence>
<sequence>MASIEDALAALRGGRPVLVTDSEDRENEGDVILAAETLSSEWLAWTIRHTSGYLCAPVTNEMADRLGLPLMVADNRDPLRTAYTVSIDAAQGVTTGISAADRARTIGLLADPSSTADSFVRPGHVIPLRAKAGGVLERPGHTEAAVDLCRLAGLAPAGAIGELVNDDGTMMRLPEVLATGAVNDLPVITIEQLIAWRQLHDRVETLAETTLPTKHGEFSAVGFRDRLTGDEHVALVSPRGAGGPNPLVRLHSECLTGDAFGSLRCDCGPQLERSLDRIAAEGGVLVYLRGHEGRGVGLVSKLQAYALQDNGFDTVDAQLELDLPVDGREYAAAAAILSALGLHTVRLLTNNPAKVEAMQRYGIEVAAVEGLSIAPNAANRAYLRTKRDRMGHDLVVDASDQDATA</sequence>
<keyword evidence="23" id="KW-1185">Reference proteome</keyword>
<feature type="site" description="Essential for catalytic activity" evidence="20">
    <location>
        <position position="162"/>
    </location>
</feature>
<dbReference type="PANTHER" id="PTHR21327">
    <property type="entry name" value="GTP CYCLOHYDROLASE II-RELATED"/>
    <property type="match status" value="1"/>
</dbReference>
<dbReference type="OrthoDB" id="9793111at2"/>
<proteinExistence type="inferred from homology"/>
<evidence type="ECO:0000256" key="17">
    <source>
        <dbReference type="ARBA" id="ARBA00049295"/>
    </source>
</evidence>
<comment type="cofactor">
    <cofactor evidence="20">
        <name>Mg(2+)</name>
        <dbReference type="ChEBI" id="CHEBI:18420"/>
    </cofactor>
    <cofactor evidence="20">
        <name>Mn(2+)</name>
        <dbReference type="ChEBI" id="CHEBI:29035"/>
    </cofactor>
    <text evidence="20">Binds 2 divalent metal cations per subunit. Magnesium or manganese.</text>
</comment>
<feature type="binding site" evidence="19">
    <location>
        <position position="270"/>
    </location>
    <ligand>
        <name>GTP</name>
        <dbReference type="ChEBI" id="CHEBI:37565"/>
    </ligand>
</feature>
<evidence type="ECO:0000256" key="12">
    <source>
        <dbReference type="ARBA" id="ARBA00022842"/>
    </source>
</evidence>
<evidence type="ECO:0000256" key="16">
    <source>
        <dbReference type="ARBA" id="ARBA00043932"/>
    </source>
</evidence>
<feature type="active site" description="Proton acceptor" evidence="19">
    <location>
        <position position="326"/>
    </location>
</feature>
<comment type="function">
    <text evidence="2 20">Catalyzes the conversion of D-ribulose 5-phosphate to formate and 3,4-dihydroxy-2-butanone 4-phosphate.</text>
</comment>
<keyword evidence="9 19" id="KW-0547">Nucleotide-binding</keyword>
<evidence type="ECO:0000313" key="23">
    <source>
        <dbReference type="Proteomes" id="UP000317722"/>
    </source>
</evidence>
<dbReference type="HAMAP" id="MF_00180">
    <property type="entry name" value="RibB"/>
    <property type="match status" value="1"/>
</dbReference>
<feature type="site" description="Essential for catalytic activity" evidence="20">
    <location>
        <position position="124"/>
    </location>
</feature>
<dbReference type="NCBIfam" id="TIGR00505">
    <property type="entry name" value="ribA"/>
    <property type="match status" value="1"/>
</dbReference>
<dbReference type="UniPathway" id="UPA00275">
    <property type="reaction ID" value="UER00399"/>
</dbReference>
<feature type="binding site" evidence="19">
    <location>
        <begin position="292"/>
        <end position="294"/>
    </location>
    <ligand>
        <name>GTP</name>
        <dbReference type="ChEBI" id="CHEBI:37565"/>
    </ligand>
</feature>
<dbReference type="EC" id="4.1.99.12" evidence="20"/>
<comment type="cofactor">
    <cofactor evidence="19">
        <name>Zn(2+)</name>
        <dbReference type="ChEBI" id="CHEBI:29105"/>
    </cofactor>
    <text evidence="19">Binds 1 zinc ion per subunit.</text>
</comment>
<feature type="domain" description="GTP cyclohydrolase II" evidence="21">
    <location>
        <begin position="207"/>
        <end position="366"/>
    </location>
</feature>
<feature type="binding site" evidence="20">
    <location>
        <position position="26"/>
    </location>
    <ligand>
        <name>Mg(2+)</name>
        <dbReference type="ChEBI" id="CHEBI:18420"/>
        <label>1</label>
    </ligand>
</feature>
<dbReference type="AlphaFoldDB" id="A0A502D675"/>
<feature type="binding site" evidence="19">
    <location>
        <position position="354"/>
    </location>
    <ligand>
        <name>GTP</name>
        <dbReference type="ChEBI" id="CHEBI:37565"/>
    </ligand>
</feature>
<evidence type="ECO:0000256" key="18">
    <source>
        <dbReference type="ARBA" id="ARBA00060730"/>
    </source>
</evidence>
<dbReference type="Pfam" id="PF00926">
    <property type="entry name" value="DHBP_synthase"/>
    <property type="match status" value="1"/>
</dbReference>
<dbReference type="InterPro" id="IPR032677">
    <property type="entry name" value="GTP_cyclohydro_II"/>
</dbReference>
<dbReference type="Gene3D" id="3.40.50.10990">
    <property type="entry name" value="GTP cyclohydrolase II"/>
    <property type="match status" value="1"/>
</dbReference>
<comment type="caution">
    <text evidence="22">The sequence shown here is derived from an EMBL/GenBank/DDBJ whole genome shotgun (WGS) entry which is preliminary data.</text>
</comment>
<dbReference type="InterPro" id="IPR036144">
    <property type="entry name" value="RibA-like_sf"/>
</dbReference>
<keyword evidence="14 20" id="KW-0464">Manganese</keyword>
<evidence type="ECO:0000256" key="13">
    <source>
        <dbReference type="ARBA" id="ARBA00023134"/>
    </source>
</evidence>
<keyword evidence="13 19" id="KW-0342">GTP-binding</keyword>
<evidence type="ECO:0000256" key="3">
    <source>
        <dbReference type="ARBA" id="ARBA00004853"/>
    </source>
</evidence>
<feature type="binding site" evidence="19">
    <location>
        <position position="254"/>
    </location>
    <ligand>
        <name>Zn(2+)</name>
        <dbReference type="ChEBI" id="CHEBI:29105"/>
        <note>catalytic</note>
    </ligand>
</feature>
<keyword evidence="12 20" id="KW-0460">Magnesium</keyword>
<feature type="binding site" evidence="19">
    <location>
        <begin position="249"/>
        <end position="253"/>
    </location>
    <ligand>
        <name>GTP</name>
        <dbReference type="ChEBI" id="CHEBI:37565"/>
    </ligand>
</feature>
<feature type="binding site" evidence="20">
    <location>
        <position position="141"/>
    </location>
    <ligand>
        <name>Mg(2+)</name>
        <dbReference type="ChEBI" id="CHEBI:18420"/>
        <label>2</label>
    </ligand>
</feature>
<dbReference type="Gene3D" id="3.90.870.10">
    <property type="entry name" value="DHBP synthase"/>
    <property type="match status" value="1"/>
</dbReference>
<dbReference type="HAMAP" id="MF_00179">
    <property type="entry name" value="RibA"/>
    <property type="match status" value="1"/>
</dbReference>
<organism evidence="22 23">
    <name type="scientific">Pedococcus bigeumensis</name>
    <dbReference type="NCBI Taxonomy" id="433644"/>
    <lineage>
        <taxon>Bacteria</taxon>
        <taxon>Bacillati</taxon>
        <taxon>Actinomycetota</taxon>
        <taxon>Actinomycetes</taxon>
        <taxon>Micrococcales</taxon>
        <taxon>Intrasporangiaceae</taxon>
        <taxon>Pedococcus</taxon>
    </lineage>
</organism>
<dbReference type="EMBL" id="RCZM01000001">
    <property type="protein sequence ID" value="TPG19919.1"/>
    <property type="molecule type" value="Genomic_DNA"/>
</dbReference>
<evidence type="ECO:0000256" key="9">
    <source>
        <dbReference type="ARBA" id="ARBA00022741"/>
    </source>
</evidence>